<feature type="compositionally biased region" description="Acidic residues" evidence="1">
    <location>
        <begin position="315"/>
        <end position="325"/>
    </location>
</feature>
<feature type="region of interest" description="Disordered" evidence="1">
    <location>
        <begin position="294"/>
        <end position="350"/>
    </location>
</feature>
<evidence type="ECO:0000313" key="3">
    <source>
        <dbReference type="Proteomes" id="UP001161017"/>
    </source>
</evidence>
<dbReference type="EMBL" id="JAPUFD010000004">
    <property type="protein sequence ID" value="MDI1486757.1"/>
    <property type="molecule type" value="Genomic_DNA"/>
</dbReference>
<feature type="compositionally biased region" description="Basic and acidic residues" evidence="1">
    <location>
        <begin position="27"/>
        <end position="42"/>
    </location>
</feature>
<feature type="compositionally biased region" description="Basic and acidic residues" evidence="1">
    <location>
        <begin position="326"/>
        <end position="346"/>
    </location>
</feature>
<evidence type="ECO:0000313" key="2">
    <source>
        <dbReference type="EMBL" id="MDI1486757.1"/>
    </source>
</evidence>
<comment type="caution">
    <text evidence="2">The sequence shown here is derived from an EMBL/GenBank/DDBJ whole genome shotgun (WGS) entry which is preliminary data.</text>
</comment>
<dbReference type="AlphaFoldDB" id="A0AA43QJ81"/>
<dbReference type="Proteomes" id="UP001161017">
    <property type="component" value="Unassembled WGS sequence"/>
</dbReference>
<reference evidence="2" key="1">
    <citation type="journal article" date="2023" name="Genome Biol. Evol.">
        <title>First Whole Genome Sequence and Flow Cytometry Genome Size Data for the Lichen-Forming Fungus Ramalina farinacea (Ascomycota).</title>
        <authorList>
            <person name="Llewellyn T."/>
            <person name="Mian S."/>
            <person name="Hill R."/>
            <person name="Leitch I.J."/>
            <person name="Gaya E."/>
        </authorList>
    </citation>
    <scope>NUCLEOTIDE SEQUENCE</scope>
    <source>
        <strain evidence="2">LIQ254RAFAR</strain>
    </source>
</reference>
<feature type="region of interest" description="Disordered" evidence="1">
    <location>
        <begin position="19"/>
        <end position="45"/>
    </location>
</feature>
<accession>A0AA43QJ81</accession>
<organism evidence="2 3">
    <name type="scientific">Ramalina farinacea</name>
    <dbReference type="NCBI Taxonomy" id="258253"/>
    <lineage>
        <taxon>Eukaryota</taxon>
        <taxon>Fungi</taxon>
        <taxon>Dikarya</taxon>
        <taxon>Ascomycota</taxon>
        <taxon>Pezizomycotina</taxon>
        <taxon>Lecanoromycetes</taxon>
        <taxon>OSLEUM clade</taxon>
        <taxon>Lecanoromycetidae</taxon>
        <taxon>Lecanorales</taxon>
        <taxon>Lecanorineae</taxon>
        <taxon>Ramalinaceae</taxon>
        <taxon>Ramalina</taxon>
    </lineage>
</organism>
<keyword evidence="3" id="KW-1185">Reference proteome</keyword>
<evidence type="ECO:0000256" key="1">
    <source>
        <dbReference type="SAM" id="MobiDB-lite"/>
    </source>
</evidence>
<gene>
    <name evidence="2" type="ORF">OHK93_006018</name>
</gene>
<proteinExistence type="predicted"/>
<name>A0AA43QJ81_9LECA</name>
<sequence length="376" mass="43435">MTKPEPRKWRKEVTAILNTDRASRRKATAEKSEYRRAKDREHRRQQRIRKVNKQVAGNLPPLVAQFYAESGAKFKSDEPIKQAWNVRRRQDRRWLHDLVKRRDELAPNEREIQAFTRISQLSTPMQMHDALESDDILPKVKHLYIILLHERREATNMLQLSDTDPVKDWWSMDKAWTLGGDLPEEGARHVAREAWDKQPEEEAAAGLDELNLNAMIPCHGFEEMSNMQLAGPLLPPDFKDLERSGVNVAEWDETVAGGSDYESEEVDLGEETTEESIQKFEEGSEAREEGLGAKIERWDAGEGSVGTEENWQIWSEEETELTEAGDEGKEDNGDTRGEEEETHLAREPFMGWRFLEPGEVVRWEQPKTPESINYDS</sequence>
<protein>
    <submittedName>
        <fullName evidence="2">Uncharacterized protein</fullName>
    </submittedName>
</protein>